<dbReference type="AlphaFoldDB" id="A0A7K4BZZ3"/>
<dbReference type="InterPro" id="IPR036551">
    <property type="entry name" value="Flavin_trans-like"/>
</dbReference>
<feature type="binding site" evidence="5">
    <location>
        <begin position="9"/>
        <end position="11"/>
    </location>
    <ligand>
        <name>FMN</name>
        <dbReference type="ChEBI" id="CHEBI:58210"/>
    </ligand>
</feature>
<evidence type="ECO:0000256" key="4">
    <source>
        <dbReference type="ARBA" id="ARBA00022679"/>
    </source>
</evidence>
<evidence type="ECO:0000256" key="1">
    <source>
        <dbReference type="ARBA" id="ARBA00022602"/>
    </source>
</evidence>
<dbReference type="InterPro" id="IPR003382">
    <property type="entry name" value="Flavoprotein"/>
</dbReference>
<organism evidence="7 8">
    <name type="scientific">Candidatus Iainarchaeum sp</name>
    <dbReference type="NCBI Taxonomy" id="3101447"/>
    <lineage>
        <taxon>Archaea</taxon>
        <taxon>Candidatus Iainarchaeota</taxon>
        <taxon>Candidatus Iainarchaeia</taxon>
        <taxon>Candidatus Iainarchaeales</taxon>
        <taxon>Candidatus Iainarchaeaceae</taxon>
        <taxon>Candidatus Iainarchaeum</taxon>
    </lineage>
</organism>
<feature type="domain" description="Flavoprotein" evidence="6">
    <location>
        <begin position="1"/>
        <end position="172"/>
    </location>
</feature>
<evidence type="ECO:0000259" key="6">
    <source>
        <dbReference type="Pfam" id="PF02441"/>
    </source>
</evidence>
<reference evidence="7 8" key="1">
    <citation type="journal article" date="2020" name="Biotechnol. Biofuels">
        <title>New insights from the biogas microbiome by comprehensive genome-resolved metagenomics of nearly 1600 species originating from multiple anaerobic digesters.</title>
        <authorList>
            <person name="Campanaro S."/>
            <person name="Treu L."/>
            <person name="Rodriguez-R L.M."/>
            <person name="Kovalovszki A."/>
            <person name="Ziels R.M."/>
            <person name="Maus I."/>
            <person name="Zhu X."/>
            <person name="Kougias P.G."/>
            <person name="Basile A."/>
            <person name="Luo G."/>
            <person name="Schluter A."/>
            <person name="Konstantinidis K.T."/>
            <person name="Angelidaki I."/>
        </authorList>
    </citation>
    <scope>NUCLEOTIDE SEQUENCE [LARGE SCALE GENOMIC DNA]</scope>
    <source>
        <strain evidence="7">AS22ysBPME_79</strain>
    </source>
</reference>
<evidence type="ECO:0000256" key="5">
    <source>
        <dbReference type="HAMAP-Rule" id="MF_01984"/>
    </source>
</evidence>
<comment type="caution">
    <text evidence="5">Lacks conserved residue(s) required for the propagation of feature annotation.</text>
</comment>
<dbReference type="Proteomes" id="UP000526302">
    <property type="component" value="Unassembled WGS sequence"/>
</dbReference>
<keyword evidence="3 5" id="KW-0288">FMN</keyword>
<dbReference type="GO" id="GO:0106141">
    <property type="term" value="F:flavin prenyltransferase activity"/>
    <property type="evidence" value="ECO:0007669"/>
    <property type="project" value="UniProtKB-EC"/>
</dbReference>
<evidence type="ECO:0000256" key="3">
    <source>
        <dbReference type="ARBA" id="ARBA00022643"/>
    </source>
</evidence>
<accession>A0A7K4BZZ3</accession>
<gene>
    <name evidence="5" type="primary">ubiX</name>
    <name evidence="7" type="ORF">GX950_02450</name>
</gene>
<dbReference type="SUPFAM" id="SSF52507">
    <property type="entry name" value="Homo-oligomeric flavin-containing Cys decarboxylases, HFCD"/>
    <property type="match status" value="1"/>
</dbReference>
<keyword evidence="4 5" id="KW-0808">Transferase</keyword>
<dbReference type="Pfam" id="PF02441">
    <property type="entry name" value="Flavoprotein"/>
    <property type="match status" value="1"/>
</dbReference>
<keyword evidence="1 5" id="KW-0637">Prenyltransferase</keyword>
<dbReference type="EC" id="2.5.1.129" evidence="5"/>
<proteinExistence type="inferred from homology"/>
<dbReference type="HAMAP" id="MF_01984">
    <property type="entry name" value="ubiX_pad"/>
    <property type="match status" value="1"/>
</dbReference>
<feature type="binding site" evidence="5">
    <location>
        <position position="121"/>
    </location>
    <ligand>
        <name>FMN</name>
        <dbReference type="ChEBI" id="CHEBI:58210"/>
    </ligand>
</feature>
<feature type="binding site" evidence="5">
    <location>
        <position position="151"/>
    </location>
    <ligand>
        <name>dimethylallyl phosphate</name>
        <dbReference type="ChEBI" id="CHEBI:88052"/>
    </ligand>
</feature>
<feature type="binding site" evidence="5">
    <location>
        <position position="167"/>
    </location>
    <ligand>
        <name>dimethylallyl phosphate</name>
        <dbReference type="ChEBI" id="CHEBI:88052"/>
    </ligand>
</feature>
<dbReference type="NCBIfam" id="TIGR00421">
    <property type="entry name" value="ubiX_pad"/>
    <property type="match status" value="1"/>
</dbReference>
<keyword evidence="2 5" id="KW-0285">Flavoprotein</keyword>
<feature type="binding site" evidence="5">
    <location>
        <begin position="86"/>
        <end position="89"/>
    </location>
    <ligand>
        <name>FMN</name>
        <dbReference type="ChEBI" id="CHEBI:58210"/>
    </ligand>
</feature>
<sequence length="192" mass="21496">MKIIVAITGASGANYAISLLKELKKQKIETHLIISEWANEVIKEETKIPVREIKKLATKNYSNTDLAATISSSSFLVDGMIIIPSTIKTISEILHAHTSTLTTRCADNMLKTKKPLVIGMRETPLSGPTLENLWKLSLYGAIIFPLSPAFYHKPKKILDMENFIIGKALDLLGVPNTKFVRWGNKKKHKRKQ</sequence>
<comment type="caution">
    <text evidence="7">The sequence shown here is derived from an EMBL/GenBank/DDBJ whole genome shotgun (WGS) entry which is preliminary data.</text>
</comment>
<dbReference type="NCBIfam" id="NF004685">
    <property type="entry name" value="PRK06029.1"/>
    <property type="match status" value="1"/>
</dbReference>
<feature type="binding site" evidence="5">
    <location>
        <position position="35"/>
    </location>
    <ligand>
        <name>FMN</name>
        <dbReference type="ChEBI" id="CHEBI:58210"/>
    </ligand>
</feature>
<comment type="function">
    <text evidence="5">Flavin prenyltransferase that catalyzes the synthesis of the prenylated FMN cofactor (prenyl-FMN) for 4-hydroxy-3-polyprenylbenzoic acid decarboxylase UbiD. The prenyltransferase is metal-independent and links a dimethylallyl moiety from dimethylallyl monophosphate (DMAP) to the flavin N5 and C6 atoms of FMN.</text>
</comment>
<comment type="similarity">
    <text evidence="5">Belongs to the UbiX/PAD1 family.</text>
</comment>
<name>A0A7K4BZZ3_9ARCH</name>
<protein>
    <recommendedName>
        <fullName evidence="5">Flavin prenyltransferase UbiX</fullName>
        <ecNumber evidence="5">2.5.1.129</ecNumber>
    </recommendedName>
</protein>
<dbReference type="Gene3D" id="3.40.50.1950">
    <property type="entry name" value="Flavin prenyltransferase-like"/>
    <property type="match status" value="1"/>
</dbReference>
<evidence type="ECO:0000256" key="2">
    <source>
        <dbReference type="ARBA" id="ARBA00022630"/>
    </source>
</evidence>
<comment type="catalytic activity">
    <reaction evidence="5">
        <text>dimethylallyl phosphate + FMNH2 = prenylated FMNH2 + phosphate</text>
        <dbReference type="Rhea" id="RHEA:37743"/>
        <dbReference type="ChEBI" id="CHEBI:43474"/>
        <dbReference type="ChEBI" id="CHEBI:57618"/>
        <dbReference type="ChEBI" id="CHEBI:87467"/>
        <dbReference type="ChEBI" id="CHEBI:88052"/>
        <dbReference type="EC" id="2.5.1.129"/>
    </reaction>
</comment>
<evidence type="ECO:0000313" key="7">
    <source>
        <dbReference type="EMBL" id="NMA44649.1"/>
    </source>
</evidence>
<dbReference type="EMBL" id="JAAZKV010000018">
    <property type="protein sequence ID" value="NMA44649.1"/>
    <property type="molecule type" value="Genomic_DNA"/>
</dbReference>
<evidence type="ECO:0000313" key="8">
    <source>
        <dbReference type="Proteomes" id="UP000526302"/>
    </source>
</evidence>
<dbReference type="InterPro" id="IPR004507">
    <property type="entry name" value="UbiX-like"/>
</dbReference>